<dbReference type="KEGG" id="fpw:IA04_06890"/>
<dbReference type="AlphaFoldDB" id="A0A075S8C6"/>
<gene>
    <name evidence="1" type="ORF">H0H26_11845</name>
</gene>
<dbReference type="KEGG" id="fpk:IA06_06935"/>
<dbReference type="Pfam" id="PF14060">
    <property type="entry name" value="DUF4252"/>
    <property type="match status" value="1"/>
</dbReference>
<accession>A0A075S8C6</accession>
<dbReference type="RefSeq" id="WP_011963571.1">
    <property type="nucleotide sequence ID" value="NZ_BCNG01000019.1"/>
</dbReference>
<dbReference type="OMA" id="ELMRVND"/>
<reference evidence="1 2" key="1">
    <citation type="submission" date="2020-07" db="EMBL/GenBank/DDBJ databases">
        <title>Genomic characterization of Flavobacterium psychrophilum strains.</title>
        <authorList>
            <person name="Castillo D."/>
            <person name="Jorgensen J."/>
            <person name="Middelboe M."/>
        </authorList>
    </citation>
    <scope>NUCLEOTIDE SEQUENCE [LARGE SCALE GENOMIC DNA]</scope>
    <source>
        <strain evidence="1 2">FPS-R7</strain>
    </source>
</reference>
<organism evidence="1 2">
    <name type="scientific">Flavobacterium psychrophilum</name>
    <dbReference type="NCBI Taxonomy" id="96345"/>
    <lineage>
        <taxon>Bacteria</taxon>
        <taxon>Pseudomonadati</taxon>
        <taxon>Bacteroidota</taxon>
        <taxon>Flavobacteriia</taxon>
        <taxon>Flavobacteriales</taxon>
        <taxon>Flavobacteriaceae</taxon>
        <taxon>Flavobacterium</taxon>
    </lineage>
</organism>
<protein>
    <submittedName>
        <fullName evidence="1">DUF4252 domain-containing protein</fullName>
    </submittedName>
</protein>
<proteinExistence type="predicted"/>
<name>A0A075S8C6_FLAPS</name>
<sequence>MKKKSIIIALFVLLPFFSQAQSLFDKYDGQDSVTSIIVNKKMFDLMSKVKMETSDKDAQKYLALIKKLDNLKVFMTSSVKTTADMRFNVDKYLKSSNLDELMRVNDGGKNVKIYVKSGSSDTQVKELLMFIENTNAKDNQTVLMSLTGDFDINEISTLTNKMNIPGGDVLKKAGK</sequence>
<evidence type="ECO:0000313" key="2">
    <source>
        <dbReference type="Proteomes" id="UP000596329"/>
    </source>
</evidence>
<dbReference type="KEGG" id="fpq:IB65_06885"/>
<dbReference type="Proteomes" id="UP000596329">
    <property type="component" value="Chromosome"/>
</dbReference>
<dbReference type="InterPro" id="IPR025348">
    <property type="entry name" value="DUF4252"/>
</dbReference>
<dbReference type="GeneID" id="66552912"/>
<evidence type="ECO:0000313" key="1">
    <source>
        <dbReference type="EMBL" id="QRE03565.1"/>
    </source>
</evidence>
<dbReference type="KEGG" id="fpv:IA03_06985"/>
<dbReference type="KEGG" id="fpc:FPSM_01921"/>
<dbReference type="EMBL" id="CP059075">
    <property type="protein sequence ID" value="QRE03565.1"/>
    <property type="molecule type" value="Genomic_DNA"/>
</dbReference>